<dbReference type="InterPro" id="IPR016187">
    <property type="entry name" value="CTDL_fold"/>
</dbReference>
<evidence type="ECO:0000313" key="3">
    <source>
        <dbReference type="EMBL" id="OWF48835.1"/>
    </source>
</evidence>
<feature type="signal peptide" evidence="1">
    <location>
        <begin position="1"/>
        <end position="26"/>
    </location>
</feature>
<protein>
    <submittedName>
        <fullName evidence="3">Perlucin-like protein</fullName>
    </submittedName>
</protein>
<dbReference type="OrthoDB" id="6271941at2759"/>
<proteinExistence type="predicted"/>
<comment type="caution">
    <text evidence="3">The sequence shown here is derived from an EMBL/GenBank/DDBJ whole genome shotgun (WGS) entry which is preliminary data.</text>
</comment>
<dbReference type="SMART" id="SM00034">
    <property type="entry name" value="CLECT"/>
    <property type="match status" value="1"/>
</dbReference>
<dbReference type="PANTHER" id="PTHR22803">
    <property type="entry name" value="MANNOSE, PHOSPHOLIPASE, LECTIN RECEPTOR RELATED"/>
    <property type="match status" value="1"/>
</dbReference>
<sequence length="169" mass="19225">MRTTIEMGQLHIFQIAIILVIPYTDALQCRDGWTGFEGSCYYLSHGVATWAEAGAVCKMLGSNLAMIETAAELTFLKSELRHIHQHDADKMQYWIDGADLEVENVWRWTQTEQIVSFTEWAPGEPNAGENDNCMNLWGKSGFRYADNDCEEHYHYVCQIRDPEGGELVG</sequence>
<evidence type="ECO:0000259" key="2">
    <source>
        <dbReference type="PROSITE" id="PS50041"/>
    </source>
</evidence>
<keyword evidence="4" id="KW-1185">Reference proteome</keyword>
<dbReference type="InterPro" id="IPR050111">
    <property type="entry name" value="C-type_lectin/snaclec_domain"/>
</dbReference>
<dbReference type="Pfam" id="PF00059">
    <property type="entry name" value="Lectin_C"/>
    <property type="match status" value="1"/>
</dbReference>
<name>A0A210QJ78_MIZYE</name>
<evidence type="ECO:0000256" key="1">
    <source>
        <dbReference type="SAM" id="SignalP"/>
    </source>
</evidence>
<dbReference type="CDD" id="cd00037">
    <property type="entry name" value="CLECT"/>
    <property type="match status" value="1"/>
</dbReference>
<dbReference type="Gene3D" id="3.10.100.10">
    <property type="entry name" value="Mannose-Binding Protein A, subunit A"/>
    <property type="match status" value="1"/>
</dbReference>
<keyword evidence="1" id="KW-0732">Signal</keyword>
<accession>A0A210QJ78</accession>
<dbReference type="InterPro" id="IPR001304">
    <property type="entry name" value="C-type_lectin-like"/>
</dbReference>
<dbReference type="AlphaFoldDB" id="A0A210QJ78"/>
<organism evidence="3 4">
    <name type="scientific">Mizuhopecten yessoensis</name>
    <name type="common">Japanese scallop</name>
    <name type="synonym">Patinopecten yessoensis</name>
    <dbReference type="NCBI Taxonomy" id="6573"/>
    <lineage>
        <taxon>Eukaryota</taxon>
        <taxon>Metazoa</taxon>
        <taxon>Spiralia</taxon>
        <taxon>Lophotrochozoa</taxon>
        <taxon>Mollusca</taxon>
        <taxon>Bivalvia</taxon>
        <taxon>Autobranchia</taxon>
        <taxon>Pteriomorphia</taxon>
        <taxon>Pectinida</taxon>
        <taxon>Pectinoidea</taxon>
        <taxon>Pectinidae</taxon>
        <taxon>Mizuhopecten</taxon>
    </lineage>
</organism>
<gene>
    <name evidence="3" type="ORF">KP79_PYT01126</name>
</gene>
<dbReference type="EMBL" id="NEDP02003365">
    <property type="protein sequence ID" value="OWF48835.1"/>
    <property type="molecule type" value="Genomic_DNA"/>
</dbReference>
<feature type="domain" description="C-type lectin" evidence="2">
    <location>
        <begin position="36"/>
        <end position="158"/>
    </location>
</feature>
<dbReference type="Proteomes" id="UP000242188">
    <property type="component" value="Unassembled WGS sequence"/>
</dbReference>
<reference evidence="3 4" key="1">
    <citation type="journal article" date="2017" name="Nat. Ecol. Evol.">
        <title>Scallop genome provides insights into evolution of bilaterian karyotype and development.</title>
        <authorList>
            <person name="Wang S."/>
            <person name="Zhang J."/>
            <person name="Jiao W."/>
            <person name="Li J."/>
            <person name="Xun X."/>
            <person name="Sun Y."/>
            <person name="Guo X."/>
            <person name="Huan P."/>
            <person name="Dong B."/>
            <person name="Zhang L."/>
            <person name="Hu X."/>
            <person name="Sun X."/>
            <person name="Wang J."/>
            <person name="Zhao C."/>
            <person name="Wang Y."/>
            <person name="Wang D."/>
            <person name="Huang X."/>
            <person name="Wang R."/>
            <person name="Lv J."/>
            <person name="Li Y."/>
            <person name="Zhang Z."/>
            <person name="Liu B."/>
            <person name="Lu W."/>
            <person name="Hui Y."/>
            <person name="Liang J."/>
            <person name="Zhou Z."/>
            <person name="Hou R."/>
            <person name="Li X."/>
            <person name="Liu Y."/>
            <person name="Li H."/>
            <person name="Ning X."/>
            <person name="Lin Y."/>
            <person name="Zhao L."/>
            <person name="Xing Q."/>
            <person name="Dou J."/>
            <person name="Li Y."/>
            <person name="Mao J."/>
            <person name="Guo H."/>
            <person name="Dou H."/>
            <person name="Li T."/>
            <person name="Mu C."/>
            <person name="Jiang W."/>
            <person name="Fu Q."/>
            <person name="Fu X."/>
            <person name="Miao Y."/>
            <person name="Liu J."/>
            <person name="Yu Q."/>
            <person name="Li R."/>
            <person name="Liao H."/>
            <person name="Li X."/>
            <person name="Kong Y."/>
            <person name="Jiang Z."/>
            <person name="Chourrout D."/>
            <person name="Li R."/>
            <person name="Bao Z."/>
        </authorList>
    </citation>
    <scope>NUCLEOTIDE SEQUENCE [LARGE SCALE GENOMIC DNA]</scope>
    <source>
        <strain evidence="3 4">PY_sf001</strain>
    </source>
</reference>
<dbReference type="PROSITE" id="PS50041">
    <property type="entry name" value="C_TYPE_LECTIN_2"/>
    <property type="match status" value="1"/>
</dbReference>
<feature type="chain" id="PRO_5012645684" evidence="1">
    <location>
        <begin position="27"/>
        <end position="169"/>
    </location>
</feature>
<evidence type="ECO:0000313" key="4">
    <source>
        <dbReference type="Proteomes" id="UP000242188"/>
    </source>
</evidence>
<dbReference type="InterPro" id="IPR016186">
    <property type="entry name" value="C-type_lectin-like/link_sf"/>
</dbReference>
<dbReference type="SUPFAM" id="SSF56436">
    <property type="entry name" value="C-type lectin-like"/>
    <property type="match status" value="1"/>
</dbReference>